<dbReference type="GO" id="GO:0043386">
    <property type="term" value="P:mycotoxin biosynthetic process"/>
    <property type="evidence" value="ECO:0007669"/>
    <property type="project" value="InterPro"/>
</dbReference>
<comment type="similarity">
    <text evidence="2">Belongs to the ustYa family.</text>
</comment>
<dbReference type="Proteomes" id="UP000297716">
    <property type="component" value="Unassembled WGS sequence"/>
</dbReference>
<evidence type="ECO:0000256" key="2">
    <source>
        <dbReference type="ARBA" id="ARBA00035112"/>
    </source>
</evidence>
<organism evidence="3 4">
    <name type="scientific">Xylaria hypoxylon</name>
    <dbReference type="NCBI Taxonomy" id="37992"/>
    <lineage>
        <taxon>Eukaryota</taxon>
        <taxon>Fungi</taxon>
        <taxon>Dikarya</taxon>
        <taxon>Ascomycota</taxon>
        <taxon>Pezizomycotina</taxon>
        <taxon>Sordariomycetes</taxon>
        <taxon>Xylariomycetidae</taxon>
        <taxon>Xylariales</taxon>
        <taxon>Xylariaceae</taxon>
        <taxon>Xylaria</taxon>
    </lineage>
</organism>
<gene>
    <name evidence="3" type="ORF">E0Z10_g9525</name>
</gene>
<dbReference type="OrthoDB" id="3687641at2759"/>
<dbReference type="Pfam" id="PF11807">
    <property type="entry name" value="UstYa"/>
    <property type="match status" value="1"/>
</dbReference>
<proteinExistence type="inferred from homology"/>
<dbReference type="PANTHER" id="PTHR33365">
    <property type="entry name" value="YALI0B05434P"/>
    <property type="match status" value="1"/>
</dbReference>
<dbReference type="PANTHER" id="PTHR33365:SF4">
    <property type="entry name" value="CYCLOCHLOROTINE BIOSYNTHESIS PROTEIN O"/>
    <property type="match status" value="1"/>
</dbReference>
<comment type="pathway">
    <text evidence="1">Mycotoxin biosynthesis.</text>
</comment>
<dbReference type="InterPro" id="IPR021765">
    <property type="entry name" value="UstYa-like"/>
</dbReference>
<comment type="caution">
    <text evidence="3">The sequence shown here is derived from an EMBL/GenBank/DDBJ whole genome shotgun (WGS) entry which is preliminary data.</text>
</comment>
<evidence type="ECO:0000313" key="3">
    <source>
        <dbReference type="EMBL" id="TGJ79242.1"/>
    </source>
</evidence>
<dbReference type="STRING" id="37992.A0A4Z0YRU6"/>
<accession>A0A4Z0YRU6</accession>
<sequence>MECAILFSTYSPAVEGGAIGYYDTNFRNEFGGKTEFGGPPTPELEDRWDKLWSQGSIEISKSGVEKLGKSTDKLMHAKNDTTRGYRGVLEVFHQLHCLNEIRQYTWKAYYATHMPDWVEAHRGRVDLNLTDPNSVMDRLHVDHCIEALRLQLMCAGDVTPLLLELDEDGDEKADFNVRHKCRKWEGITDWQFNHAIEREKA</sequence>
<reference evidence="3 4" key="1">
    <citation type="submission" date="2019-03" db="EMBL/GenBank/DDBJ databases">
        <title>Draft genome sequence of Xylaria hypoxylon DSM 108379, a ubiquitous saprotrophic-parasitic fungi on hardwood.</title>
        <authorList>
            <person name="Buettner E."/>
            <person name="Leonhardt S."/>
            <person name="Gebauer A.M."/>
            <person name="Liers C."/>
            <person name="Hofrichter M."/>
            <person name="Kellner H."/>
        </authorList>
    </citation>
    <scope>NUCLEOTIDE SEQUENCE [LARGE SCALE GENOMIC DNA]</scope>
    <source>
        <strain evidence="3 4">DSM 108379</strain>
    </source>
</reference>
<dbReference type="AlphaFoldDB" id="A0A4Z0YRU6"/>
<evidence type="ECO:0000313" key="4">
    <source>
        <dbReference type="Proteomes" id="UP000297716"/>
    </source>
</evidence>
<name>A0A4Z0YRU6_9PEZI</name>
<protein>
    <submittedName>
        <fullName evidence="3">Uncharacterized protein</fullName>
    </submittedName>
</protein>
<dbReference type="EMBL" id="SKBN01000304">
    <property type="protein sequence ID" value="TGJ79242.1"/>
    <property type="molecule type" value="Genomic_DNA"/>
</dbReference>
<evidence type="ECO:0000256" key="1">
    <source>
        <dbReference type="ARBA" id="ARBA00004685"/>
    </source>
</evidence>
<keyword evidence="4" id="KW-1185">Reference proteome</keyword>